<organism evidence="1 2">
    <name type="scientific">Rhizoctonia solani</name>
    <dbReference type="NCBI Taxonomy" id="456999"/>
    <lineage>
        <taxon>Eukaryota</taxon>
        <taxon>Fungi</taxon>
        <taxon>Dikarya</taxon>
        <taxon>Basidiomycota</taxon>
        <taxon>Agaricomycotina</taxon>
        <taxon>Agaricomycetes</taxon>
        <taxon>Cantharellales</taxon>
        <taxon>Ceratobasidiaceae</taxon>
        <taxon>Rhizoctonia</taxon>
    </lineage>
</organism>
<comment type="caution">
    <text evidence="1">The sequence shown here is derived from an EMBL/GenBank/DDBJ whole genome shotgun (WGS) entry which is preliminary data.</text>
</comment>
<proteinExistence type="predicted"/>
<protein>
    <submittedName>
        <fullName evidence="1">Uncharacterized protein</fullName>
    </submittedName>
</protein>
<dbReference type="EMBL" id="CAJMWS010000448">
    <property type="protein sequence ID" value="CAE6444741.1"/>
    <property type="molecule type" value="Genomic_DNA"/>
</dbReference>
<evidence type="ECO:0000313" key="2">
    <source>
        <dbReference type="Proteomes" id="UP000663846"/>
    </source>
</evidence>
<sequence>MSILLPAAPAGAPSVTLEALQVLERLGGSAAYLEHLKSSSTVSGRELAKSTNVTPWSVTLCEIQFGKNWIWTWGKAHTLEGHESRLEGWGYADAKSTVGVILCDNWDDLARERVRFEAITGRSGEAERVVIWFWRDTQLLAVYTGREADLPPVHFEGTCSWKLGSETRKED</sequence>
<gene>
    <name evidence="1" type="ORF">RDB_LOCUS136172</name>
</gene>
<dbReference type="Proteomes" id="UP000663846">
    <property type="component" value="Unassembled WGS sequence"/>
</dbReference>
<reference evidence="1" key="1">
    <citation type="submission" date="2021-01" db="EMBL/GenBank/DDBJ databases">
        <authorList>
            <person name="Kaushik A."/>
        </authorList>
    </citation>
    <scope>NUCLEOTIDE SEQUENCE</scope>
    <source>
        <strain evidence="1">AG1-1C</strain>
    </source>
</reference>
<accession>A0A8H3B038</accession>
<evidence type="ECO:0000313" key="1">
    <source>
        <dbReference type="EMBL" id="CAE6444741.1"/>
    </source>
</evidence>
<dbReference type="AlphaFoldDB" id="A0A8H3B038"/>
<name>A0A8H3B038_9AGAM</name>